<comment type="caution">
    <text evidence="7">The sequence shown here is derived from an EMBL/GenBank/DDBJ whole genome shotgun (WGS) entry which is preliminary data.</text>
</comment>
<evidence type="ECO:0000313" key="8">
    <source>
        <dbReference type="Proteomes" id="UP000772434"/>
    </source>
</evidence>
<keyword evidence="8" id="KW-1185">Reference proteome</keyword>
<feature type="transmembrane region" description="Helical" evidence="5">
    <location>
        <begin position="12"/>
        <end position="37"/>
    </location>
</feature>
<feature type="transmembrane region" description="Helical" evidence="5">
    <location>
        <begin position="104"/>
        <end position="126"/>
    </location>
</feature>
<dbReference type="Pfam" id="PF10277">
    <property type="entry name" value="Frag1"/>
    <property type="match status" value="1"/>
</dbReference>
<name>A0A9P5U020_9AGAR</name>
<protein>
    <submittedName>
        <fullName evidence="7">Frag1/DRAM/Sfk1</fullName>
    </submittedName>
</protein>
<feature type="transmembrane region" description="Helical" evidence="5">
    <location>
        <begin position="138"/>
        <end position="157"/>
    </location>
</feature>
<keyword evidence="3 5" id="KW-1133">Transmembrane helix</keyword>
<dbReference type="Proteomes" id="UP000772434">
    <property type="component" value="Unassembled WGS sequence"/>
</dbReference>
<proteinExistence type="predicted"/>
<evidence type="ECO:0000256" key="2">
    <source>
        <dbReference type="ARBA" id="ARBA00022692"/>
    </source>
</evidence>
<dbReference type="OrthoDB" id="10032492at2759"/>
<evidence type="ECO:0000313" key="7">
    <source>
        <dbReference type="EMBL" id="KAF9061411.1"/>
    </source>
</evidence>
<evidence type="ECO:0000259" key="6">
    <source>
        <dbReference type="Pfam" id="PF10277"/>
    </source>
</evidence>
<gene>
    <name evidence="7" type="ORF">BDP27DRAFT_1488469</name>
</gene>
<dbReference type="GO" id="GO:0005886">
    <property type="term" value="C:plasma membrane"/>
    <property type="evidence" value="ECO:0007669"/>
    <property type="project" value="TreeGrafter"/>
</dbReference>
<dbReference type="AlphaFoldDB" id="A0A9P5U020"/>
<organism evidence="7 8">
    <name type="scientific">Rhodocollybia butyracea</name>
    <dbReference type="NCBI Taxonomy" id="206335"/>
    <lineage>
        <taxon>Eukaryota</taxon>
        <taxon>Fungi</taxon>
        <taxon>Dikarya</taxon>
        <taxon>Basidiomycota</taxon>
        <taxon>Agaricomycotina</taxon>
        <taxon>Agaricomycetes</taxon>
        <taxon>Agaricomycetidae</taxon>
        <taxon>Agaricales</taxon>
        <taxon>Marasmiineae</taxon>
        <taxon>Omphalotaceae</taxon>
        <taxon>Rhodocollybia</taxon>
    </lineage>
</organism>
<feature type="transmembrane region" description="Helical" evidence="5">
    <location>
        <begin position="204"/>
        <end position="222"/>
    </location>
</feature>
<dbReference type="PANTHER" id="PTHR21324:SF2">
    <property type="entry name" value="EG:22E5.9 PROTEIN"/>
    <property type="match status" value="1"/>
</dbReference>
<dbReference type="InterPro" id="IPR050911">
    <property type="entry name" value="DRAM/TMEM150_Autophagy_Mod"/>
</dbReference>
<feature type="domain" description="CWH43-like N-terminal" evidence="6">
    <location>
        <begin position="13"/>
        <end position="226"/>
    </location>
</feature>
<keyword evidence="2 5" id="KW-0812">Transmembrane</keyword>
<dbReference type="EMBL" id="JADNRY010000203">
    <property type="protein sequence ID" value="KAF9061411.1"/>
    <property type="molecule type" value="Genomic_DNA"/>
</dbReference>
<evidence type="ECO:0000256" key="5">
    <source>
        <dbReference type="SAM" id="Phobius"/>
    </source>
</evidence>
<dbReference type="PANTHER" id="PTHR21324">
    <property type="entry name" value="FASTING-INDUCIBLE INTEGRAL MEMBRANE PROTEIN TM6P1-RELATED"/>
    <property type="match status" value="1"/>
</dbReference>
<evidence type="ECO:0000256" key="4">
    <source>
        <dbReference type="ARBA" id="ARBA00023136"/>
    </source>
</evidence>
<dbReference type="InterPro" id="IPR019402">
    <property type="entry name" value="CWH43_N"/>
</dbReference>
<keyword evidence="4 5" id="KW-0472">Membrane</keyword>
<feature type="transmembrane region" description="Helical" evidence="5">
    <location>
        <begin position="178"/>
        <end position="198"/>
    </location>
</feature>
<sequence>MAIFSHQRHHWAYVWIPIVGAFIWFATLWAMLITWLASGRPHYVSEDSGQHIAFISDVSADIFKPLFIIACCITGLSFILALVIERYLRHSGRLMPNMRTREHVLSTLAIIGSIIGGAGLILLSIFDTKRHPSLHDKFLLVFIVGVALSAIFLIMEFRWISKDFQYVQRLKRSYRMKAVIAVILIALAIAFGVTKLTAVNVAGVLEWTITFGFTFYLLMFYYDLRQSKGVHKGELNAYRMNQSPCTAWVRQHETSGHN</sequence>
<reference evidence="7" key="1">
    <citation type="submission" date="2020-11" db="EMBL/GenBank/DDBJ databases">
        <authorList>
            <consortium name="DOE Joint Genome Institute"/>
            <person name="Ahrendt S."/>
            <person name="Riley R."/>
            <person name="Andreopoulos W."/>
            <person name="Labutti K."/>
            <person name="Pangilinan J."/>
            <person name="Ruiz-Duenas F.J."/>
            <person name="Barrasa J.M."/>
            <person name="Sanchez-Garcia M."/>
            <person name="Camarero S."/>
            <person name="Miyauchi S."/>
            <person name="Serrano A."/>
            <person name="Linde D."/>
            <person name="Babiker R."/>
            <person name="Drula E."/>
            <person name="Ayuso-Fernandez I."/>
            <person name="Pacheco R."/>
            <person name="Padilla G."/>
            <person name="Ferreira P."/>
            <person name="Barriuso J."/>
            <person name="Kellner H."/>
            <person name="Castanera R."/>
            <person name="Alfaro M."/>
            <person name="Ramirez L."/>
            <person name="Pisabarro A.G."/>
            <person name="Kuo A."/>
            <person name="Tritt A."/>
            <person name="Lipzen A."/>
            <person name="He G."/>
            <person name="Yan M."/>
            <person name="Ng V."/>
            <person name="Cullen D."/>
            <person name="Martin F."/>
            <person name="Rosso M.-N."/>
            <person name="Henrissat B."/>
            <person name="Hibbett D."/>
            <person name="Martinez A.T."/>
            <person name="Grigoriev I.V."/>
        </authorList>
    </citation>
    <scope>NUCLEOTIDE SEQUENCE</scope>
    <source>
        <strain evidence="7">AH 40177</strain>
    </source>
</reference>
<feature type="transmembrane region" description="Helical" evidence="5">
    <location>
        <begin position="66"/>
        <end position="84"/>
    </location>
</feature>
<evidence type="ECO:0000256" key="3">
    <source>
        <dbReference type="ARBA" id="ARBA00022989"/>
    </source>
</evidence>
<evidence type="ECO:0000256" key="1">
    <source>
        <dbReference type="ARBA" id="ARBA00004127"/>
    </source>
</evidence>
<dbReference type="GO" id="GO:0012505">
    <property type="term" value="C:endomembrane system"/>
    <property type="evidence" value="ECO:0007669"/>
    <property type="project" value="UniProtKB-SubCell"/>
</dbReference>
<comment type="subcellular location">
    <subcellularLocation>
        <location evidence="1">Endomembrane system</location>
        <topology evidence="1">Multi-pass membrane protein</topology>
    </subcellularLocation>
</comment>
<accession>A0A9P5U020</accession>